<organism evidence="1 2">
    <name type="scientific">Moniliophthora roreri</name>
    <name type="common">Frosty pod rot fungus</name>
    <name type="synonym">Monilia roreri</name>
    <dbReference type="NCBI Taxonomy" id="221103"/>
    <lineage>
        <taxon>Eukaryota</taxon>
        <taxon>Fungi</taxon>
        <taxon>Dikarya</taxon>
        <taxon>Basidiomycota</taxon>
        <taxon>Agaricomycotina</taxon>
        <taxon>Agaricomycetes</taxon>
        <taxon>Agaricomycetidae</taxon>
        <taxon>Agaricales</taxon>
        <taxon>Marasmiineae</taxon>
        <taxon>Marasmiaceae</taxon>
        <taxon>Moniliophthora</taxon>
    </lineage>
</organism>
<gene>
    <name evidence="1" type="ORF">WG66_15481</name>
</gene>
<proteinExistence type="predicted"/>
<dbReference type="AlphaFoldDB" id="A0A0W0F6M2"/>
<reference evidence="1 2" key="1">
    <citation type="submission" date="2015-12" db="EMBL/GenBank/DDBJ databases">
        <title>Draft genome sequence of Moniliophthora roreri, the causal agent of frosty pod rot of cacao.</title>
        <authorList>
            <person name="Aime M.C."/>
            <person name="Diaz-Valderrama J.R."/>
            <person name="Kijpornyongpan T."/>
            <person name="Phillips-Mora W."/>
        </authorList>
    </citation>
    <scope>NUCLEOTIDE SEQUENCE [LARGE SCALE GENOMIC DNA]</scope>
    <source>
        <strain evidence="1 2">MCA 2952</strain>
    </source>
</reference>
<protein>
    <submittedName>
        <fullName evidence="1">Uncharacterized protein</fullName>
    </submittedName>
</protein>
<dbReference type="EMBL" id="LATX01002277">
    <property type="protein sequence ID" value="KTB31944.1"/>
    <property type="molecule type" value="Genomic_DNA"/>
</dbReference>
<sequence>MSSSTQAAVILEPHNYPLPAPMLCQASSPSHQCPETLVKISRTLPTSALPVSPFQPLNS</sequence>
<accession>A0A0W0F6M2</accession>
<comment type="caution">
    <text evidence="1">The sequence shown here is derived from an EMBL/GenBank/DDBJ whole genome shotgun (WGS) entry which is preliminary data.</text>
</comment>
<dbReference type="Proteomes" id="UP000054988">
    <property type="component" value="Unassembled WGS sequence"/>
</dbReference>
<evidence type="ECO:0000313" key="1">
    <source>
        <dbReference type="EMBL" id="KTB31944.1"/>
    </source>
</evidence>
<evidence type="ECO:0000313" key="2">
    <source>
        <dbReference type="Proteomes" id="UP000054988"/>
    </source>
</evidence>
<name>A0A0W0F6M2_MONRR</name>